<protein>
    <submittedName>
        <fullName evidence="1">Uncharacterized protein</fullName>
    </submittedName>
</protein>
<gene>
    <name evidence="1" type="ORF">SAMN05192539_10764</name>
</gene>
<sequence>MAAYSVVDGQKWGRLLTDMGFSDGVITWCCAGLPPIVAVRVAQKAIISMAGSLREMQDARRKQDLVICQDTVQYESTGSWRPTDVCWQIDLSSERYG</sequence>
<evidence type="ECO:0000313" key="1">
    <source>
        <dbReference type="EMBL" id="SEK13782.1"/>
    </source>
</evidence>
<dbReference type="STRING" id="667676.SAMN05192539_10764"/>
<organism evidence="1 2">
    <name type="scientific">Paraburkholderia diazotrophica</name>
    <dbReference type="NCBI Taxonomy" id="667676"/>
    <lineage>
        <taxon>Bacteria</taxon>
        <taxon>Pseudomonadati</taxon>
        <taxon>Pseudomonadota</taxon>
        <taxon>Betaproteobacteria</taxon>
        <taxon>Burkholderiales</taxon>
        <taxon>Burkholderiaceae</taxon>
        <taxon>Paraburkholderia</taxon>
    </lineage>
</organism>
<dbReference type="Proteomes" id="UP000198866">
    <property type="component" value="Unassembled WGS sequence"/>
</dbReference>
<proteinExistence type="predicted"/>
<dbReference type="EMBL" id="FNYE01000076">
    <property type="protein sequence ID" value="SEK13782.1"/>
    <property type="molecule type" value="Genomic_DNA"/>
</dbReference>
<dbReference type="AlphaFoldDB" id="A0A1H7EP47"/>
<reference evidence="2" key="1">
    <citation type="submission" date="2016-10" db="EMBL/GenBank/DDBJ databases">
        <authorList>
            <person name="Varghese N."/>
            <person name="Submissions S."/>
        </authorList>
    </citation>
    <scope>NUCLEOTIDE SEQUENCE [LARGE SCALE GENOMIC DNA]</scope>
    <source>
        <strain evidence="2">LMG 26031</strain>
    </source>
</reference>
<evidence type="ECO:0000313" key="2">
    <source>
        <dbReference type="Proteomes" id="UP000198866"/>
    </source>
</evidence>
<keyword evidence="2" id="KW-1185">Reference proteome</keyword>
<accession>A0A1H7EP47</accession>
<name>A0A1H7EP47_9BURK</name>